<dbReference type="Proteomes" id="UP000184148">
    <property type="component" value="Unassembled WGS sequence"/>
</dbReference>
<organism evidence="5 6">
    <name type="scientific">Desulforamulus putei DSM 12395</name>
    <dbReference type="NCBI Taxonomy" id="1121429"/>
    <lineage>
        <taxon>Bacteria</taxon>
        <taxon>Bacillati</taxon>
        <taxon>Bacillota</taxon>
        <taxon>Clostridia</taxon>
        <taxon>Eubacteriales</taxon>
        <taxon>Peptococcaceae</taxon>
        <taxon>Desulforamulus</taxon>
    </lineage>
</organism>
<dbReference type="InterPro" id="IPR029056">
    <property type="entry name" value="Ribokinase-like"/>
</dbReference>
<dbReference type="Gene3D" id="3.40.1190.20">
    <property type="match status" value="1"/>
</dbReference>
<dbReference type="PANTHER" id="PTHR10584:SF166">
    <property type="entry name" value="RIBOKINASE"/>
    <property type="match status" value="1"/>
</dbReference>
<dbReference type="GO" id="GO:0005829">
    <property type="term" value="C:cytosol"/>
    <property type="evidence" value="ECO:0007669"/>
    <property type="project" value="TreeGrafter"/>
</dbReference>
<name>A0A1M4UQ67_9FIRM</name>
<dbReference type="SUPFAM" id="SSF53613">
    <property type="entry name" value="Ribokinase-like"/>
    <property type="match status" value="1"/>
</dbReference>
<evidence type="ECO:0000256" key="2">
    <source>
        <dbReference type="ARBA" id="ARBA00022679"/>
    </source>
</evidence>
<proteinExistence type="inferred from homology"/>
<dbReference type="STRING" id="1121429.SAMN02745133_00724"/>
<evidence type="ECO:0000259" key="4">
    <source>
        <dbReference type="Pfam" id="PF00294"/>
    </source>
</evidence>
<evidence type="ECO:0000313" key="5">
    <source>
        <dbReference type="EMBL" id="SHE58787.1"/>
    </source>
</evidence>
<gene>
    <name evidence="5" type="ORF">SAMN02745133_00724</name>
</gene>
<dbReference type="InterPro" id="IPR002139">
    <property type="entry name" value="Ribo/fructo_kinase"/>
</dbReference>
<accession>A0A1M4UQ67</accession>
<dbReference type="GO" id="GO:0016301">
    <property type="term" value="F:kinase activity"/>
    <property type="evidence" value="ECO:0007669"/>
    <property type="project" value="UniProtKB-KW"/>
</dbReference>
<dbReference type="CDD" id="cd01166">
    <property type="entry name" value="KdgK"/>
    <property type="match status" value="1"/>
</dbReference>
<protein>
    <submittedName>
        <fullName evidence="5">Sugar or nucleoside kinase, ribokinase family</fullName>
    </submittedName>
</protein>
<dbReference type="PRINTS" id="PR00990">
    <property type="entry name" value="RIBOKINASE"/>
</dbReference>
<keyword evidence="3 5" id="KW-0418">Kinase</keyword>
<dbReference type="AlphaFoldDB" id="A0A1M4UQ67"/>
<dbReference type="InterPro" id="IPR002173">
    <property type="entry name" value="Carboh/pur_kinase_PfkB_CS"/>
</dbReference>
<keyword evidence="2" id="KW-0808">Transferase</keyword>
<dbReference type="Pfam" id="PF00294">
    <property type="entry name" value="PfkB"/>
    <property type="match status" value="1"/>
</dbReference>
<dbReference type="PROSITE" id="PS00583">
    <property type="entry name" value="PFKB_KINASES_1"/>
    <property type="match status" value="1"/>
</dbReference>
<sequence length="320" mass="33511">MPDVLCLGILVADLVAKPVTALPPKGGLKLVESIQLHNGGCAANTATALAKLGFTAAVSGMVGNDGLGQVLIDNLIKAGIDTRYIMKTNQAGTSVSMVLVDSSGERSFIHYTGANALLRAEDFNQESLVNTRILHIAGSLLMPGFDGEPCAEVLKIAKSQGLMTTMDTAWDDTGRWMKAIAPCLPHLDIFIPSLAEAKMLTGLENSAEIAQVFLGYGVKVVVIKLGSDGCYIQTQDSSYHIPGFKVRAVDATGAGDCFVAGLLAGVLQGLPIDWCGRLANAVGAMSVTSVGAATGVVSLANTFAFMNSSIERQEGHKWQQ</sequence>
<feature type="domain" description="Carbohydrate kinase PfkB" evidence="4">
    <location>
        <begin position="1"/>
        <end position="295"/>
    </location>
</feature>
<evidence type="ECO:0000313" key="6">
    <source>
        <dbReference type="Proteomes" id="UP000184148"/>
    </source>
</evidence>
<reference evidence="6" key="1">
    <citation type="submission" date="2016-11" db="EMBL/GenBank/DDBJ databases">
        <authorList>
            <person name="Varghese N."/>
            <person name="Submissions S."/>
        </authorList>
    </citation>
    <scope>NUCLEOTIDE SEQUENCE [LARGE SCALE GENOMIC DNA]</scope>
    <source>
        <strain evidence="6">DSM 12395</strain>
    </source>
</reference>
<dbReference type="PANTHER" id="PTHR10584">
    <property type="entry name" value="SUGAR KINASE"/>
    <property type="match status" value="1"/>
</dbReference>
<dbReference type="GO" id="GO:0006796">
    <property type="term" value="P:phosphate-containing compound metabolic process"/>
    <property type="evidence" value="ECO:0007669"/>
    <property type="project" value="UniProtKB-ARBA"/>
</dbReference>
<keyword evidence="6" id="KW-1185">Reference proteome</keyword>
<dbReference type="EMBL" id="FQUY01000003">
    <property type="protein sequence ID" value="SHE58787.1"/>
    <property type="molecule type" value="Genomic_DNA"/>
</dbReference>
<dbReference type="OrthoDB" id="9788681at2"/>
<comment type="similarity">
    <text evidence="1">Belongs to the carbohydrate kinase PfkB family.</text>
</comment>
<dbReference type="InterPro" id="IPR011611">
    <property type="entry name" value="PfkB_dom"/>
</dbReference>
<evidence type="ECO:0000256" key="3">
    <source>
        <dbReference type="ARBA" id="ARBA00022777"/>
    </source>
</evidence>
<dbReference type="RefSeq" id="WP_073235837.1">
    <property type="nucleotide sequence ID" value="NZ_FQUY01000003.1"/>
</dbReference>
<evidence type="ECO:0000256" key="1">
    <source>
        <dbReference type="ARBA" id="ARBA00010688"/>
    </source>
</evidence>